<proteinExistence type="predicted"/>
<evidence type="ECO:0000313" key="2">
    <source>
        <dbReference type="Proteomes" id="UP000324091"/>
    </source>
</evidence>
<comment type="caution">
    <text evidence="1">The sequence shown here is derived from an EMBL/GenBank/DDBJ whole genome shotgun (WGS) entry which is preliminary data.</text>
</comment>
<evidence type="ECO:0000313" key="1">
    <source>
        <dbReference type="EMBL" id="TWW64546.1"/>
    </source>
</evidence>
<sequence length="153" mass="16254">MRLSRQLPPARRVTPEVITSTVVEDTRDTGGAATTAAHAPPSLAANQLAVTVSSEIYLTAFPGRSAVYGIVVERCGSPVSTKVAAVVFTDDVALMARDQSFGCGCFDCPRFAQVSGCVFTAFDSELSRTAVRGDSLGACYVKMVRREVDVRQS</sequence>
<gene>
    <name evidence="1" type="ORF">D4764_22G0001930</name>
</gene>
<reference evidence="1 2" key="1">
    <citation type="submission" date="2019-04" db="EMBL/GenBank/DDBJ databases">
        <title>Chromosome genome assembly for Takifugu flavidus.</title>
        <authorList>
            <person name="Xiao S."/>
        </authorList>
    </citation>
    <scope>NUCLEOTIDE SEQUENCE [LARGE SCALE GENOMIC DNA]</scope>
    <source>
        <strain evidence="1">HTHZ2018</strain>
        <tissue evidence="1">Muscle</tissue>
    </source>
</reference>
<organism evidence="1 2">
    <name type="scientific">Takifugu flavidus</name>
    <name type="common">sansaifugu</name>
    <dbReference type="NCBI Taxonomy" id="433684"/>
    <lineage>
        <taxon>Eukaryota</taxon>
        <taxon>Metazoa</taxon>
        <taxon>Chordata</taxon>
        <taxon>Craniata</taxon>
        <taxon>Vertebrata</taxon>
        <taxon>Euteleostomi</taxon>
        <taxon>Actinopterygii</taxon>
        <taxon>Neopterygii</taxon>
        <taxon>Teleostei</taxon>
        <taxon>Neoteleostei</taxon>
        <taxon>Acanthomorphata</taxon>
        <taxon>Eupercaria</taxon>
        <taxon>Tetraodontiformes</taxon>
        <taxon>Tetradontoidea</taxon>
        <taxon>Tetraodontidae</taxon>
        <taxon>Takifugu</taxon>
    </lineage>
</organism>
<dbReference type="Proteomes" id="UP000324091">
    <property type="component" value="Chromosome 22"/>
</dbReference>
<keyword evidence="2" id="KW-1185">Reference proteome</keyword>
<dbReference type="AlphaFoldDB" id="A0A5C6NBH7"/>
<dbReference type="EMBL" id="RHFK02000015">
    <property type="protein sequence ID" value="TWW64546.1"/>
    <property type="molecule type" value="Genomic_DNA"/>
</dbReference>
<name>A0A5C6NBH7_9TELE</name>
<protein>
    <submittedName>
        <fullName evidence="1">Uncharacterized protein</fullName>
    </submittedName>
</protein>
<accession>A0A5C6NBH7</accession>